<dbReference type="InterPro" id="IPR001680">
    <property type="entry name" value="WD40_rpt"/>
</dbReference>
<keyword evidence="1 3" id="KW-0853">WD repeat</keyword>
<name>V7ARX2_PHAVU</name>
<sequence length="413" mass="46324">MDFVPFHDGNIHAILDSQYLHSPLDVNHTLQTHSSLVRMLSQERELEGHLGCVNAVAWNSKGSLLIFRSNDTRNNIWSYYGQKLLHKIETRHTANIFRTKFIPKTSDELVAFGAGDVEVRLFNLSCLSWSGSSDNSIIAPSALYQCHSRRVKKLVVEDGNPNVEGTSCSPPGSLHQECRDILLDLRSGSKRSLADPLKHVLSSKSCDISSTRSHLLLVGGSDVFARLYDRRMLPPLSSHRKRMSPPPCVNYFCPMHLSDHGHPSLHLTHVTFSPDGHEVLLSYSVEHAYLMNVNHAVVNEMQYALEDVTKMMIYSPTIDGTELQSCVSKVFLNGFTIKKNIAAKLDKCKKLIKYAKKSLDNGTPYYGIEACNDVLNGYSHIIGKIDNSSYKALYYMSKALSQLDRHEDALDFA</sequence>
<dbReference type="GO" id="GO:0080008">
    <property type="term" value="C:Cul4-RING E3 ubiquitin ligase complex"/>
    <property type="evidence" value="ECO:0007669"/>
    <property type="project" value="TreeGrafter"/>
</dbReference>
<dbReference type="eggNOG" id="KOG1310">
    <property type="taxonomic scope" value="Eukaryota"/>
</dbReference>
<dbReference type="PROSITE" id="PS50082">
    <property type="entry name" value="WD_REPEATS_2"/>
    <property type="match status" value="1"/>
</dbReference>
<proteinExistence type="predicted"/>
<dbReference type="Gene3D" id="2.130.10.10">
    <property type="entry name" value="YVTN repeat-like/Quinoprotein amine dehydrogenase"/>
    <property type="match status" value="1"/>
</dbReference>
<reference evidence="5" key="1">
    <citation type="journal article" date="2014" name="Nat. Genet.">
        <title>A reference genome for common bean and genome-wide analysis of dual domestications.</title>
        <authorList>
            <person name="Schmutz J."/>
            <person name="McClean P.E."/>
            <person name="Mamidi S."/>
            <person name="Wu G.A."/>
            <person name="Cannon S.B."/>
            <person name="Grimwood J."/>
            <person name="Jenkins J."/>
            <person name="Shu S."/>
            <person name="Song Q."/>
            <person name="Chavarro C."/>
            <person name="Torres-Torres M."/>
            <person name="Geffroy V."/>
            <person name="Moghaddam S.M."/>
            <person name="Gao D."/>
            <person name="Abernathy B."/>
            <person name="Barry K."/>
            <person name="Blair M."/>
            <person name="Brick M.A."/>
            <person name="Chovatia M."/>
            <person name="Gepts P."/>
            <person name="Goodstein D.M."/>
            <person name="Gonzales M."/>
            <person name="Hellsten U."/>
            <person name="Hyten D.L."/>
            <person name="Jia G."/>
            <person name="Kelly J.D."/>
            <person name="Kudrna D."/>
            <person name="Lee R."/>
            <person name="Richard M.M."/>
            <person name="Miklas P.N."/>
            <person name="Osorno J.M."/>
            <person name="Rodrigues J."/>
            <person name="Thareau V."/>
            <person name="Urrea C.A."/>
            <person name="Wang M."/>
            <person name="Yu Y."/>
            <person name="Zhang M."/>
            <person name="Wing R.A."/>
            <person name="Cregan P.B."/>
            <person name="Rokhsar D.S."/>
            <person name="Jackson S.A."/>
        </authorList>
    </citation>
    <scope>NUCLEOTIDE SEQUENCE [LARGE SCALE GENOMIC DNA]</scope>
    <source>
        <strain evidence="5">cv. G19833</strain>
    </source>
</reference>
<evidence type="ECO:0000256" key="3">
    <source>
        <dbReference type="PROSITE-ProRule" id="PRU00221"/>
    </source>
</evidence>
<dbReference type="InterPro" id="IPR045151">
    <property type="entry name" value="DCAF8"/>
</dbReference>
<dbReference type="PANTHER" id="PTHR15574">
    <property type="entry name" value="WD REPEAT DOMAIN-CONTAINING FAMILY"/>
    <property type="match status" value="1"/>
</dbReference>
<dbReference type="PANTHER" id="PTHR15574:SF40">
    <property type="entry name" value="WD AND TETRATRICOPEPTIDE REPEATS PROTEIN 1"/>
    <property type="match status" value="1"/>
</dbReference>
<dbReference type="OMA" id="IVQPHPN"/>
<dbReference type="EMBL" id="CM002297">
    <property type="protein sequence ID" value="ESW06961.1"/>
    <property type="molecule type" value="Genomic_DNA"/>
</dbReference>
<dbReference type="SUPFAM" id="SSF50978">
    <property type="entry name" value="WD40 repeat-like"/>
    <property type="match status" value="1"/>
</dbReference>
<dbReference type="Gramene" id="ESW06961">
    <property type="protein sequence ID" value="ESW06961"/>
    <property type="gene ID" value="PHAVU_010G090900g"/>
</dbReference>
<feature type="non-terminal residue" evidence="4">
    <location>
        <position position="413"/>
    </location>
</feature>
<dbReference type="Proteomes" id="UP000000226">
    <property type="component" value="Chromosome 10"/>
</dbReference>
<feature type="repeat" description="WD" evidence="3">
    <location>
        <begin position="46"/>
        <end position="87"/>
    </location>
</feature>
<evidence type="ECO:0000313" key="4">
    <source>
        <dbReference type="EMBL" id="ESW06961.1"/>
    </source>
</evidence>
<organism evidence="4 5">
    <name type="scientific">Phaseolus vulgaris</name>
    <name type="common">Kidney bean</name>
    <name type="synonym">French bean</name>
    <dbReference type="NCBI Taxonomy" id="3885"/>
    <lineage>
        <taxon>Eukaryota</taxon>
        <taxon>Viridiplantae</taxon>
        <taxon>Streptophyta</taxon>
        <taxon>Embryophyta</taxon>
        <taxon>Tracheophyta</taxon>
        <taxon>Spermatophyta</taxon>
        <taxon>Magnoliopsida</taxon>
        <taxon>eudicotyledons</taxon>
        <taxon>Gunneridae</taxon>
        <taxon>Pentapetalae</taxon>
        <taxon>rosids</taxon>
        <taxon>fabids</taxon>
        <taxon>Fabales</taxon>
        <taxon>Fabaceae</taxon>
        <taxon>Papilionoideae</taxon>
        <taxon>50 kb inversion clade</taxon>
        <taxon>NPAAA clade</taxon>
        <taxon>indigoferoid/millettioid clade</taxon>
        <taxon>Phaseoleae</taxon>
        <taxon>Phaseolus</taxon>
    </lineage>
</organism>
<evidence type="ECO:0000256" key="2">
    <source>
        <dbReference type="ARBA" id="ARBA00022737"/>
    </source>
</evidence>
<dbReference type="OrthoDB" id="4869960at2759"/>
<dbReference type="InterPro" id="IPR015943">
    <property type="entry name" value="WD40/YVTN_repeat-like_dom_sf"/>
</dbReference>
<keyword evidence="5" id="KW-1185">Reference proteome</keyword>
<dbReference type="SMR" id="V7ARX2"/>
<dbReference type="GO" id="GO:0005737">
    <property type="term" value="C:cytoplasm"/>
    <property type="evidence" value="ECO:0007669"/>
    <property type="project" value="TreeGrafter"/>
</dbReference>
<protein>
    <submittedName>
        <fullName evidence="4">Uncharacterized protein</fullName>
    </submittedName>
</protein>
<dbReference type="GO" id="GO:0045717">
    <property type="term" value="P:negative regulation of fatty acid biosynthetic process"/>
    <property type="evidence" value="ECO:0007669"/>
    <property type="project" value="TreeGrafter"/>
</dbReference>
<evidence type="ECO:0000313" key="5">
    <source>
        <dbReference type="Proteomes" id="UP000000226"/>
    </source>
</evidence>
<keyword evidence="2" id="KW-0677">Repeat</keyword>
<gene>
    <name evidence="4" type="ORF">PHAVU_010G090900g</name>
</gene>
<accession>V7ARX2</accession>
<dbReference type="InterPro" id="IPR036322">
    <property type="entry name" value="WD40_repeat_dom_sf"/>
</dbReference>
<evidence type="ECO:0000256" key="1">
    <source>
        <dbReference type="ARBA" id="ARBA00022574"/>
    </source>
</evidence>
<dbReference type="AlphaFoldDB" id="V7ARX2"/>
<dbReference type="STRING" id="3885.V7ARX2"/>